<dbReference type="InterPro" id="IPR017853">
    <property type="entry name" value="GH"/>
</dbReference>
<reference evidence="2 3" key="1">
    <citation type="submission" date="2021-01" db="EMBL/GenBank/DDBJ databases">
        <title>Streptomyces acididurans sp. nov., isolated from a peat swamp forest soil.</title>
        <authorList>
            <person name="Chantavorakit T."/>
            <person name="Duangmal K."/>
        </authorList>
    </citation>
    <scope>NUCLEOTIDE SEQUENCE [LARGE SCALE GENOMIC DNA]</scope>
    <source>
        <strain evidence="2 3">KK5PA1</strain>
    </source>
</reference>
<protein>
    <recommendedName>
        <fullName evidence="4">GH18 domain-containing protein</fullName>
    </recommendedName>
</protein>
<dbReference type="EMBL" id="JADKYB010000003">
    <property type="protein sequence ID" value="MBM9504186.1"/>
    <property type="molecule type" value="Genomic_DNA"/>
</dbReference>
<keyword evidence="3" id="KW-1185">Reference proteome</keyword>
<dbReference type="Proteomes" id="UP000749040">
    <property type="component" value="Unassembled WGS sequence"/>
</dbReference>
<feature type="region of interest" description="Disordered" evidence="1">
    <location>
        <begin position="1"/>
        <end position="22"/>
    </location>
</feature>
<evidence type="ECO:0008006" key="4">
    <source>
        <dbReference type="Google" id="ProtNLM"/>
    </source>
</evidence>
<dbReference type="SUPFAM" id="SSF51445">
    <property type="entry name" value="(Trans)glycosidases"/>
    <property type="match status" value="1"/>
</dbReference>
<dbReference type="RefSeq" id="WP_205356062.1">
    <property type="nucleotide sequence ID" value="NZ_JADKYB010000003.1"/>
</dbReference>
<gene>
    <name evidence="2" type="ORF">ITX44_06480</name>
</gene>
<comment type="caution">
    <text evidence="2">The sequence shown here is derived from an EMBL/GenBank/DDBJ whole genome shotgun (WGS) entry which is preliminary data.</text>
</comment>
<proteinExistence type="predicted"/>
<name>A0ABS2TLG7_9ACTN</name>
<evidence type="ECO:0000313" key="2">
    <source>
        <dbReference type="EMBL" id="MBM9504186.1"/>
    </source>
</evidence>
<organism evidence="2 3">
    <name type="scientific">Actinacidiphila acididurans</name>
    <dbReference type="NCBI Taxonomy" id="2784346"/>
    <lineage>
        <taxon>Bacteria</taxon>
        <taxon>Bacillati</taxon>
        <taxon>Actinomycetota</taxon>
        <taxon>Actinomycetes</taxon>
        <taxon>Kitasatosporales</taxon>
        <taxon>Streptomycetaceae</taxon>
        <taxon>Actinacidiphila</taxon>
    </lineage>
</organism>
<evidence type="ECO:0000313" key="3">
    <source>
        <dbReference type="Proteomes" id="UP000749040"/>
    </source>
</evidence>
<evidence type="ECO:0000256" key="1">
    <source>
        <dbReference type="SAM" id="MobiDB-lite"/>
    </source>
</evidence>
<sequence length="397" mass="41960">MRVLSGRSRFTQSLESPRSDRSSRARTPWRWLRPLRSLRSLGAAAVLVAAAAAVPPALPASAAAGTLPQVYGAWHCGNDACTWATVRDMTDFDHNNHWLIDRGDGRPSVNLVVLSFVNPLTLLNGTTDTANTDGVPVGMTQSVVNYFTAHGIRVMLSIGGITYTGDWNTALSQNPTLLGQRAAALATRLGVGIEIDYEESSSPNTTGLQAFIDAYRAAHPYDATGADPTARLTIDVAAGDRWLIGLDQYATAHWLTTTAPVLDYANAMVPSKQPSASTAESNWQEHLTGKANYSPAIPPLAPAKFTGSLYIAEGSQVRPECNDFASSVQNATSTWTQTAAPAGAGSTSGLLGYMFWAAEQPSTRGVTTDPPNTCEGGVGAGATAFNVPVPMPALRQN</sequence>
<dbReference type="Gene3D" id="3.20.20.80">
    <property type="entry name" value="Glycosidases"/>
    <property type="match status" value="1"/>
</dbReference>
<accession>A0ABS2TLG7</accession>